<evidence type="ECO:0000313" key="1">
    <source>
        <dbReference type="EMBL" id="GHB32140.1"/>
    </source>
</evidence>
<evidence type="ECO:0000313" key="2">
    <source>
        <dbReference type="Proteomes" id="UP000642809"/>
    </source>
</evidence>
<dbReference type="PANTHER" id="PTHR38471">
    <property type="entry name" value="FOUR HELIX BUNDLE PROTEIN"/>
    <property type="match status" value="1"/>
</dbReference>
<gene>
    <name evidence="1" type="ORF">GCM10008106_11380</name>
</gene>
<dbReference type="SUPFAM" id="SSF158446">
    <property type="entry name" value="IVS-encoded protein-like"/>
    <property type="match status" value="1"/>
</dbReference>
<reference evidence="1" key="2">
    <citation type="submission" date="2020-09" db="EMBL/GenBank/DDBJ databases">
        <authorList>
            <person name="Sun Q."/>
            <person name="Kim S."/>
        </authorList>
    </citation>
    <scope>NUCLEOTIDE SEQUENCE</scope>
    <source>
        <strain evidence="1">KCTC 23224</strain>
    </source>
</reference>
<accession>A0A8J3CXS7</accession>
<dbReference type="Pfam" id="PF05635">
    <property type="entry name" value="23S_rRNA_IVP"/>
    <property type="match status" value="1"/>
</dbReference>
<dbReference type="RefSeq" id="WP_189579508.1">
    <property type="nucleotide sequence ID" value="NZ_BMYF01000005.1"/>
</dbReference>
<keyword evidence="2" id="KW-1185">Reference proteome</keyword>
<dbReference type="InterPro" id="IPR036583">
    <property type="entry name" value="23S_rRNA_IVS_sf"/>
</dbReference>
<sequence length="114" mass="12954">MEKDLKRRTKRFALDILNLVERLPNTLSAKVIANQLVRSGTSVAANYRAATRGRSNKEFIAKLGIVIEEADESELWLELIHEKGWYNVESLLKEVSELISIFVSIVKKVKSNPD</sequence>
<dbReference type="EMBL" id="BMYF01000005">
    <property type="protein sequence ID" value="GHB32140.1"/>
    <property type="molecule type" value="Genomic_DNA"/>
</dbReference>
<protein>
    <submittedName>
        <fullName evidence="1">Four helix bundle protein</fullName>
    </submittedName>
</protein>
<name>A0A8J3CXS7_9BACT</name>
<comment type="caution">
    <text evidence="1">The sequence shown here is derived from an EMBL/GenBank/DDBJ whole genome shotgun (WGS) entry which is preliminary data.</text>
</comment>
<dbReference type="PANTHER" id="PTHR38471:SF2">
    <property type="entry name" value="FOUR HELIX BUNDLE PROTEIN"/>
    <property type="match status" value="1"/>
</dbReference>
<dbReference type="Gene3D" id="1.20.1440.60">
    <property type="entry name" value="23S rRNA-intervening sequence"/>
    <property type="match status" value="1"/>
</dbReference>
<dbReference type="AlphaFoldDB" id="A0A8J3CXS7"/>
<proteinExistence type="predicted"/>
<dbReference type="InterPro" id="IPR012657">
    <property type="entry name" value="23S_rRNA-intervening_sequence"/>
</dbReference>
<dbReference type="PIRSF" id="PIRSF035652">
    <property type="entry name" value="CHP02436"/>
    <property type="match status" value="1"/>
</dbReference>
<organism evidence="1 2">
    <name type="scientific">Mongoliitalea lutea</name>
    <dbReference type="NCBI Taxonomy" id="849756"/>
    <lineage>
        <taxon>Bacteria</taxon>
        <taxon>Pseudomonadati</taxon>
        <taxon>Bacteroidota</taxon>
        <taxon>Cytophagia</taxon>
        <taxon>Cytophagales</taxon>
        <taxon>Cyclobacteriaceae</taxon>
        <taxon>Mongoliitalea</taxon>
    </lineage>
</organism>
<dbReference type="Proteomes" id="UP000642809">
    <property type="component" value="Unassembled WGS sequence"/>
</dbReference>
<reference evidence="1" key="1">
    <citation type="journal article" date="2014" name="Int. J. Syst. Evol. Microbiol.">
        <title>Complete genome sequence of Corynebacterium casei LMG S-19264T (=DSM 44701T), isolated from a smear-ripened cheese.</title>
        <authorList>
            <consortium name="US DOE Joint Genome Institute (JGI-PGF)"/>
            <person name="Walter F."/>
            <person name="Albersmeier A."/>
            <person name="Kalinowski J."/>
            <person name="Ruckert C."/>
        </authorList>
    </citation>
    <scope>NUCLEOTIDE SEQUENCE</scope>
    <source>
        <strain evidence="1">KCTC 23224</strain>
    </source>
</reference>
<dbReference type="NCBIfam" id="TIGR02436">
    <property type="entry name" value="four helix bundle protein"/>
    <property type="match status" value="1"/>
</dbReference>